<dbReference type="EMBL" id="BK015861">
    <property type="protein sequence ID" value="DAD70215.1"/>
    <property type="molecule type" value="Genomic_DNA"/>
</dbReference>
<protein>
    <submittedName>
        <fullName evidence="2">Uncharacterized protein</fullName>
    </submittedName>
</protein>
<accession>A0A8S5LK41</accession>
<keyword evidence="1" id="KW-0472">Membrane</keyword>
<evidence type="ECO:0000256" key="1">
    <source>
        <dbReference type="SAM" id="Phobius"/>
    </source>
</evidence>
<feature type="transmembrane region" description="Helical" evidence="1">
    <location>
        <begin position="6"/>
        <end position="30"/>
    </location>
</feature>
<sequence>MKDLSVSDWTSILGCLFSGIGTIIAVIAFFRDKK</sequence>
<keyword evidence="1" id="KW-1133">Transmembrane helix</keyword>
<reference evidence="2" key="1">
    <citation type="journal article" date="2021" name="Proc. Natl. Acad. Sci. U.S.A.">
        <title>A Catalog of Tens of Thousands of Viruses from Human Metagenomes Reveals Hidden Associations with Chronic Diseases.</title>
        <authorList>
            <person name="Tisza M.J."/>
            <person name="Buck C.B."/>
        </authorList>
    </citation>
    <scope>NUCLEOTIDE SEQUENCE</scope>
    <source>
        <strain evidence="2">Ct3o911</strain>
    </source>
</reference>
<evidence type="ECO:0000313" key="2">
    <source>
        <dbReference type="EMBL" id="DAD70215.1"/>
    </source>
</evidence>
<proteinExistence type="predicted"/>
<name>A0A8S5LK41_9CAUD</name>
<organism evidence="2">
    <name type="scientific">Siphoviridae sp. ct3o911</name>
    <dbReference type="NCBI Taxonomy" id="2827560"/>
    <lineage>
        <taxon>Viruses</taxon>
        <taxon>Duplodnaviria</taxon>
        <taxon>Heunggongvirae</taxon>
        <taxon>Uroviricota</taxon>
        <taxon>Caudoviricetes</taxon>
    </lineage>
</organism>
<keyword evidence="1" id="KW-0812">Transmembrane</keyword>